<proteinExistence type="predicted"/>
<reference evidence="4" key="1">
    <citation type="journal article" date="2013" name="Genome Announc.">
        <title>Genome sequence of the food spoilage yeast Zygosaccharomyces bailii CLIB 213(T).</title>
        <authorList>
            <person name="Galeote V."/>
            <person name="Bigey F."/>
            <person name="Devillers H."/>
            <person name="Neuveglise C."/>
            <person name="Dequin S."/>
        </authorList>
    </citation>
    <scope>NUCLEOTIDE SEQUENCE [LARGE SCALE GENOMIC DNA]</scope>
    <source>
        <strain evidence="4">CLIB 213 / ATCC 58445 / CBS 680 / CCRC 21525 / NBRC 1098 / NCYC 1416 / NRRL Y-2227</strain>
    </source>
</reference>
<feature type="compositionally biased region" description="Low complexity" evidence="1">
    <location>
        <begin position="165"/>
        <end position="174"/>
    </location>
</feature>
<organism evidence="3 4">
    <name type="scientific">Zygosaccharomyces bailii (strain CLIB 213 / ATCC 58445 / CBS 680 / BCRC 21525 / NBRC 1098 / NCYC 1416 / NRRL Y-2227)</name>
    <dbReference type="NCBI Taxonomy" id="1333698"/>
    <lineage>
        <taxon>Eukaryota</taxon>
        <taxon>Fungi</taxon>
        <taxon>Dikarya</taxon>
        <taxon>Ascomycota</taxon>
        <taxon>Saccharomycotina</taxon>
        <taxon>Saccharomycetes</taxon>
        <taxon>Saccharomycetales</taxon>
        <taxon>Saccharomycetaceae</taxon>
        <taxon>Zygosaccharomyces</taxon>
    </lineage>
</organism>
<dbReference type="Proteomes" id="UP000019375">
    <property type="component" value="Unassembled WGS sequence"/>
</dbReference>
<name>A0A8J2T404_ZYGB2</name>
<feature type="region of interest" description="Disordered" evidence="1">
    <location>
        <begin position="90"/>
        <end position="176"/>
    </location>
</feature>
<dbReference type="Pfam" id="PF13873">
    <property type="entry name" value="Myb_DNA-bind_5"/>
    <property type="match status" value="1"/>
</dbReference>
<protein>
    <submittedName>
        <fullName evidence="3">BN860_12706g1_1</fullName>
    </submittedName>
</protein>
<keyword evidence="4" id="KW-1185">Reference proteome</keyword>
<dbReference type="EMBL" id="HG316454">
    <property type="protein sequence ID" value="CDF87711.1"/>
    <property type="molecule type" value="Genomic_DNA"/>
</dbReference>
<dbReference type="OrthoDB" id="4066471at2759"/>
<dbReference type="InterPro" id="IPR028002">
    <property type="entry name" value="Myb_DNA-bind_5"/>
</dbReference>
<feature type="region of interest" description="Disordered" evidence="1">
    <location>
        <begin position="183"/>
        <end position="202"/>
    </location>
</feature>
<evidence type="ECO:0000313" key="4">
    <source>
        <dbReference type="Proteomes" id="UP000019375"/>
    </source>
</evidence>
<evidence type="ECO:0000313" key="3">
    <source>
        <dbReference type="EMBL" id="CDF87711.1"/>
    </source>
</evidence>
<evidence type="ECO:0000259" key="2">
    <source>
        <dbReference type="Pfam" id="PF13873"/>
    </source>
</evidence>
<accession>A0A8J2T404</accession>
<evidence type="ECO:0000256" key="1">
    <source>
        <dbReference type="SAM" id="MobiDB-lite"/>
    </source>
</evidence>
<gene>
    <name evidence="3" type="ORF">BN860_12706g</name>
</gene>
<feature type="domain" description="Myb/SANT-like DNA-binding" evidence="2">
    <location>
        <begin position="27"/>
        <end position="64"/>
    </location>
</feature>
<feature type="compositionally biased region" description="Polar residues" evidence="1">
    <location>
        <begin position="187"/>
        <end position="196"/>
    </location>
</feature>
<dbReference type="AlphaFoldDB" id="A0A8J2T404"/>
<sequence>MPDGLPFEDDDLLLELMDRYKPHLKPYAYRLQTWSQVLEQYNTLTDNHYRQIRTLKKKFERLKEVYEYDATKIQITDIKRLERLIQESEHVTKKTHSTPLERGQVRHITGEPKMPKTDTGSSSEVHTEVNADNGESSSDSSQPPPLDSITVGFPHSASLREPRNSVASSSSHRSTAPGTVLFEESTNEPQLQSQATPDDPNKTELLTNVLSILLDSASSAGIPQHNATTLEKLYVEFKQYKSSQEEFQRQLLQRLDVLTAAITHKEPFHR</sequence>